<dbReference type="Proteomes" id="UP001652660">
    <property type="component" value="Chromosome 8c"/>
</dbReference>
<dbReference type="GeneID" id="113707123"/>
<evidence type="ECO:0000313" key="3">
    <source>
        <dbReference type="RefSeq" id="XP_071919994.1"/>
    </source>
</evidence>
<evidence type="ECO:0000313" key="5">
    <source>
        <dbReference type="RefSeq" id="XP_071920019.1"/>
    </source>
</evidence>
<organism evidence="1 2">
    <name type="scientific">Coffea arabica</name>
    <name type="common">Arabian coffee</name>
    <dbReference type="NCBI Taxonomy" id="13443"/>
    <lineage>
        <taxon>Eukaryota</taxon>
        <taxon>Viridiplantae</taxon>
        <taxon>Streptophyta</taxon>
        <taxon>Embryophyta</taxon>
        <taxon>Tracheophyta</taxon>
        <taxon>Spermatophyta</taxon>
        <taxon>Magnoliopsida</taxon>
        <taxon>eudicotyledons</taxon>
        <taxon>Gunneridae</taxon>
        <taxon>Pentapetalae</taxon>
        <taxon>asterids</taxon>
        <taxon>lamiids</taxon>
        <taxon>Gentianales</taxon>
        <taxon>Rubiaceae</taxon>
        <taxon>Ixoroideae</taxon>
        <taxon>Gardenieae complex</taxon>
        <taxon>Bertiereae - Coffeeae clade</taxon>
        <taxon>Coffeeae</taxon>
        <taxon>Coffea</taxon>
    </lineage>
</organism>
<dbReference type="Gene3D" id="3.30.230.10">
    <property type="match status" value="1"/>
</dbReference>
<dbReference type="GO" id="GO:0019287">
    <property type="term" value="P:isopentenyl diphosphate biosynthetic process, mevalonate pathway"/>
    <property type="evidence" value="ECO:0007669"/>
    <property type="project" value="TreeGrafter"/>
</dbReference>
<evidence type="ECO:0000313" key="4">
    <source>
        <dbReference type="RefSeq" id="XP_071920008.1"/>
    </source>
</evidence>
<sequence length="209" mass="23297">MDHVPNRIASAPGKVLMTGGYLILERPNAGIVLSTNARFYAIVKPLYEEIKPESWAWAWTDVKLTSPQMSRETIYKLSLKHLTLQPVSSSASRNPFVEHAVQYAVAAAHAKFGKDKTDALQKILLQGLDITILGCNEFYSYRNQVFHVSCHVSSSRDSLVVFSDHFLLVPLNTMAVSKLVVDLNHIYAPKSNLLVVRVPGFIIIKAYSV</sequence>
<dbReference type="RefSeq" id="XP_071920008.1">
    <property type="nucleotide sequence ID" value="XM_072063907.1"/>
</dbReference>
<dbReference type="RefSeq" id="XP_071919994.1">
    <property type="nucleotide sequence ID" value="XM_072063893.1"/>
</dbReference>
<dbReference type="RefSeq" id="XP_071920019.1">
    <property type="nucleotide sequence ID" value="XM_072063918.1"/>
</dbReference>
<reference evidence="2" key="2">
    <citation type="submission" date="2025-04" db="UniProtKB">
        <authorList>
            <consortium name="RefSeq"/>
        </authorList>
    </citation>
    <scope>IDENTIFICATION</scope>
    <source>
        <tissue evidence="2 3">Leaves</tissue>
    </source>
</reference>
<dbReference type="RefSeq" id="XP_071920025.1">
    <property type="nucleotide sequence ID" value="XM_072063924.1"/>
</dbReference>
<accession>A0A6P6U4L1</accession>
<evidence type="ECO:0000313" key="1">
    <source>
        <dbReference type="Proteomes" id="UP001652660"/>
    </source>
</evidence>
<keyword evidence="1" id="KW-1185">Reference proteome</keyword>
<dbReference type="PANTHER" id="PTHR31814">
    <property type="match status" value="1"/>
</dbReference>
<protein>
    <submittedName>
        <fullName evidence="2 3">Phosphomevalonate kinase, peroxisomal-like</fullName>
    </submittedName>
</protein>
<evidence type="ECO:0000313" key="6">
    <source>
        <dbReference type="RefSeq" id="XP_071920025.1"/>
    </source>
</evidence>
<proteinExistence type="predicted"/>
<dbReference type="GO" id="GO:0010142">
    <property type="term" value="P:farnesyl diphosphate biosynthetic process, mevalonate pathway"/>
    <property type="evidence" value="ECO:0007669"/>
    <property type="project" value="TreeGrafter"/>
</dbReference>
<dbReference type="GO" id="GO:0004631">
    <property type="term" value="F:phosphomevalonate kinase activity"/>
    <property type="evidence" value="ECO:0007669"/>
    <property type="project" value="TreeGrafter"/>
</dbReference>
<dbReference type="RefSeq" id="XP_027085086.1">
    <property type="nucleotide sequence ID" value="XM_027229285.1"/>
</dbReference>
<dbReference type="InterPro" id="IPR035102">
    <property type="entry name" value="Phosphomevalonate_kinase"/>
</dbReference>
<evidence type="ECO:0000313" key="2">
    <source>
        <dbReference type="RefSeq" id="XP_027085086.1"/>
    </source>
</evidence>
<reference evidence="1" key="1">
    <citation type="journal article" date="2025" name="Foods">
        <title>Unveiling the Microbial Signatures of Arabica Coffee Cherries: Insights into Ripeness Specific Diversity, Functional Traits, and Implications for Quality and Safety.</title>
        <authorList>
            <consortium name="RefSeq"/>
            <person name="Tenea G.N."/>
            <person name="Cifuentes V."/>
            <person name="Reyes P."/>
            <person name="Cevallos-Vallejos M."/>
        </authorList>
    </citation>
    <scope>NUCLEOTIDE SEQUENCE [LARGE SCALE GENOMIC DNA]</scope>
</reference>
<dbReference type="OrthoDB" id="10262935at2759"/>
<dbReference type="PANTHER" id="PTHR31814:SF6">
    <property type="entry name" value="PHOSPHOMEVALONATE KINASE"/>
    <property type="match status" value="1"/>
</dbReference>
<dbReference type="GO" id="GO:0005777">
    <property type="term" value="C:peroxisome"/>
    <property type="evidence" value="ECO:0007669"/>
    <property type="project" value="TreeGrafter"/>
</dbReference>
<dbReference type="InterPro" id="IPR014721">
    <property type="entry name" value="Ribsml_uS5_D2-typ_fold_subgr"/>
</dbReference>
<gene>
    <name evidence="2" type="primary">LOC113707123</name>
    <name evidence="3" type="synonym">LOC113707119</name>
    <name evidence="4" type="synonym">LOC140013790</name>
    <name evidence="5" type="synonym">LOC140013798</name>
    <name evidence="6" type="synonym">LOC140013801</name>
</gene>
<name>A0A6P6U4L1_COFAR</name>
<dbReference type="AlphaFoldDB" id="A0A6P6U4L1"/>